<evidence type="ECO:0000313" key="3">
    <source>
        <dbReference type="Proteomes" id="UP000038040"/>
    </source>
</evidence>
<dbReference type="Gene3D" id="1.10.287.1490">
    <property type="match status" value="1"/>
</dbReference>
<dbReference type="Proteomes" id="UP000038040">
    <property type="component" value="Unplaced"/>
</dbReference>
<dbReference type="STRING" id="318479.A0A0N4UBJ1"/>
<name>A0A0N4UBJ1_DRAME</name>
<evidence type="ECO:0000313" key="4">
    <source>
        <dbReference type="Proteomes" id="UP000274756"/>
    </source>
</evidence>
<keyword evidence="4" id="KW-1185">Reference proteome</keyword>
<dbReference type="EMBL" id="UYYG01001168">
    <property type="protein sequence ID" value="VDN58482.1"/>
    <property type="molecule type" value="Genomic_DNA"/>
</dbReference>
<evidence type="ECO:0000256" key="1">
    <source>
        <dbReference type="SAM" id="Coils"/>
    </source>
</evidence>
<dbReference type="Proteomes" id="UP000274756">
    <property type="component" value="Unassembled WGS sequence"/>
</dbReference>
<evidence type="ECO:0000313" key="5">
    <source>
        <dbReference type="WBParaSite" id="DME_0000457201-mRNA-1"/>
    </source>
</evidence>
<feature type="coiled-coil region" evidence="1">
    <location>
        <begin position="30"/>
        <end position="139"/>
    </location>
</feature>
<dbReference type="AlphaFoldDB" id="A0A0N4UBJ1"/>
<reference evidence="5" key="1">
    <citation type="submission" date="2017-02" db="UniProtKB">
        <authorList>
            <consortium name="WormBaseParasite"/>
        </authorList>
    </citation>
    <scope>IDENTIFICATION</scope>
</reference>
<sequence>MSSNISSSANDLTEIAMVQPFTIKGSMPDIMQTREANKKLKADLFELKSKYYLLKQELPAIRDNKDIDFSEDYINMRVKLSEAEKERLNLKAEINELSEKLNSLITTRKMEKSEWNEEKQMIVAETNQLREQISDLKQKLCLKTVFELDLELARKPADDESHAESSISNVSLISESSGQLAKMHSIILRKQYDQEKAKLEFAKEIDSLKDKLSILELEVKEKDHQNDQMEKAYEEMKKEVYKLEEEIKKRDKAINALAKALDKKREANSILHQDGDAEIFLRDPYEKEMNEKVNITTTDLLSRSLVLSEDLANMKAKMSLFKSVCSKLFTKLSGTANFLQSLLAEFGATEKGHHFIDEINELRIDLDSSLSLVHEISKKIGETEVNVSDLKIYLERTVNCSMNEIEISQNLQEVKQDISDQKLITELAAVKKCLNEKELLWAQIEESLKKQCTYQEDQNTQLQQENSSLKQLDQRCRLECLNKNLVKHDEQIQLYKSISVVDELIKSLREELHRVTDNAKTIEEGRKKAETNCALFLCQKQKFEAKKMVKYREIVESMERRKSSSSSIQVQTEINIDWIASLEAEHQKLLLINICEQENKPGGATFQLFLAVRCSGSLGLLFLDSVEATFFVCESQSLLVLFRNQMVFSDSDLVNLFQQLLQMQNLYEKEVTELTSQLKNKNILLKHFTNKGSIMHCEPISLKQSGDDRIKSISQVDEKFEELDNGKESPFELYTGKELSSINFRRMSDSAHCCVQIFKKLIHHGVKRVDLETALGMARSLRSQLYILSKCSDNTESIKENVASSSERNSLKEENIRLQLALNDATELLKIAEGKLKIQPESKVICHRITEEISKIHDVLKNTKEILRFS</sequence>
<evidence type="ECO:0000313" key="2">
    <source>
        <dbReference type="EMBL" id="VDN58482.1"/>
    </source>
</evidence>
<proteinExistence type="predicted"/>
<organism evidence="3 5">
    <name type="scientific">Dracunculus medinensis</name>
    <name type="common">Guinea worm</name>
    <dbReference type="NCBI Taxonomy" id="318479"/>
    <lineage>
        <taxon>Eukaryota</taxon>
        <taxon>Metazoa</taxon>
        <taxon>Ecdysozoa</taxon>
        <taxon>Nematoda</taxon>
        <taxon>Chromadorea</taxon>
        <taxon>Rhabditida</taxon>
        <taxon>Spirurina</taxon>
        <taxon>Dracunculoidea</taxon>
        <taxon>Dracunculidae</taxon>
        <taxon>Dracunculus</taxon>
    </lineage>
</organism>
<keyword evidence="1" id="KW-0175">Coiled coil</keyword>
<reference evidence="2 4" key="2">
    <citation type="submission" date="2018-11" db="EMBL/GenBank/DDBJ databases">
        <authorList>
            <consortium name="Pathogen Informatics"/>
        </authorList>
    </citation>
    <scope>NUCLEOTIDE SEQUENCE [LARGE SCALE GENOMIC DNA]</scope>
</reference>
<gene>
    <name evidence="2" type="ORF">DME_LOCUS8455</name>
</gene>
<protein>
    <submittedName>
        <fullName evidence="5">GRIP domain-containing protein</fullName>
    </submittedName>
</protein>
<feature type="coiled-coil region" evidence="1">
    <location>
        <begin position="198"/>
        <end position="263"/>
    </location>
</feature>
<dbReference type="OrthoDB" id="5850428at2759"/>
<dbReference type="WBParaSite" id="DME_0000457201-mRNA-1">
    <property type="protein sequence ID" value="DME_0000457201-mRNA-1"/>
    <property type="gene ID" value="DME_0000457201"/>
</dbReference>
<accession>A0A0N4UBJ1</accession>